<proteinExistence type="predicted"/>
<dbReference type="InterPro" id="IPR029471">
    <property type="entry name" value="HNH_5"/>
</dbReference>
<sequence length="306" mass="35275">MQCIFCKTESENSKSVEHVIPETLGSKIIVLPKGYVCDKCNNYFSIKVEKPILNHESIRNIRAWYQVPNKKGKMPSVSGVIAGEDIGILMKLNKKGKLEINPEKESQRNQLNKQLDKIGKGGDFSPFIFKLDINPPQKEMSKFLAKMALEFLTYRFLDDKSMVDFIVNSNHYDTIRNFARIGNTPKNWPYSIRRIFPIETQMEHPESGELVMFGLGYDVFLNHRKETYFVFLFYGVEFVINLGGPSIKGYEEWLNLNNNISPLIERNGASLMKEKNGSKLTYVIRGGNDLNKGKMFDRKQLEKYFA</sequence>
<keyword evidence="2" id="KW-0255">Endonuclease</keyword>
<organism evidence="2">
    <name type="scientific">Roseihalotalea indica</name>
    <dbReference type="NCBI Taxonomy" id="2867963"/>
    <lineage>
        <taxon>Bacteria</taxon>
        <taxon>Pseudomonadati</taxon>
        <taxon>Bacteroidota</taxon>
        <taxon>Cytophagia</taxon>
        <taxon>Cytophagales</taxon>
        <taxon>Catalimonadaceae</taxon>
        <taxon>Roseihalotalea</taxon>
    </lineage>
</organism>
<reference evidence="2" key="1">
    <citation type="journal article" date="2023" name="Comput. Struct. Biotechnol. J.">
        <title>Discovery of a novel marine Bacteroidetes with a rich repertoire of carbohydrate-active enzymes.</title>
        <authorList>
            <person name="Chen B."/>
            <person name="Liu G."/>
            <person name="Chen Q."/>
            <person name="Wang H."/>
            <person name="Liu L."/>
            <person name="Tang K."/>
        </authorList>
    </citation>
    <scope>NUCLEOTIDE SEQUENCE</scope>
    <source>
        <strain evidence="2">TK19036</strain>
    </source>
</reference>
<dbReference type="Pfam" id="PF14279">
    <property type="entry name" value="HNH_5"/>
    <property type="match status" value="1"/>
</dbReference>
<evidence type="ECO:0000259" key="1">
    <source>
        <dbReference type="Pfam" id="PF14279"/>
    </source>
</evidence>
<evidence type="ECO:0000313" key="2">
    <source>
        <dbReference type="EMBL" id="WKN40251.1"/>
    </source>
</evidence>
<dbReference type="EMBL" id="CP120682">
    <property type="protein sequence ID" value="WKN40251.1"/>
    <property type="molecule type" value="Genomic_DNA"/>
</dbReference>
<feature type="domain" description="HNH endonuclease 5" evidence="1">
    <location>
        <begin position="3"/>
        <end position="55"/>
    </location>
</feature>
<dbReference type="AlphaFoldDB" id="A0AA49Q096"/>
<protein>
    <submittedName>
        <fullName evidence="2">HNH endonuclease</fullName>
    </submittedName>
</protein>
<accession>A0AA49Q096</accession>
<dbReference type="GO" id="GO:0004519">
    <property type="term" value="F:endonuclease activity"/>
    <property type="evidence" value="ECO:0007669"/>
    <property type="project" value="UniProtKB-KW"/>
</dbReference>
<reference evidence="2" key="2">
    <citation type="journal article" date="2024" name="Antonie Van Leeuwenhoek">
        <title>Roseihalotalea indica gen. nov., sp. nov., a halophilic Bacteroidetes from mesopelagic Southwest Indian Ocean with higher carbohydrate metabolic potential.</title>
        <authorList>
            <person name="Chen B."/>
            <person name="Zhang M."/>
            <person name="Lin D."/>
            <person name="Ye J."/>
            <person name="Tang K."/>
        </authorList>
    </citation>
    <scope>NUCLEOTIDE SEQUENCE</scope>
    <source>
        <strain evidence="2">TK19036</strain>
    </source>
</reference>
<name>A0AA49Q096_9BACT</name>
<keyword evidence="2" id="KW-0378">Hydrolase</keyword>
<keyword evidence="2" id="KW-0540">Nuclease</keyword>
<gene>
    <name evidence="2" type="ORF">K4G66_16275</name>
</gene>